<sequence length="288" mass="30350">MHTYGSAGDVSGLLRAMESTDADVREEAMNRLWPAAWNDDDLAVATAGAVPRLARLALEGPGHREDLLRLLGSLATRPGWPSEEEPAPRAVADELPPLLPFAHHADPRVRDAMVLLIAACGREDCLPLLRRRLGQETDPPVRAHLVTALGLLDPGDGARRNALLTDPEPRVALAAAEDLLRTAELPLPEPLVDHCVRAYTADPHEPDPRPGAGPAQAVHRPAPGGPRGRAAGRGRGCAARLRHHRPLARPRGRRVPLGAARDGGRGLGAAPAGTADLRAATGAAPARA</sequence>
<feature type="compositionally biased region" description="Gly residues" evidence="1">
    <location>
        <begin position="225"/>
        <end position="235"/>
    </location>
</feature>
<evidence type="ECO:0000256" key="1">
    <source>
        <dbReference type="SAM" id="MobiDB-lite"/>
    </source>
</evidence>
<dbReference type="Gene3D" id="1.25.10.10">
    <property type="entry name" value="Leucine-rich Repeat Variant"/>
    <property type="match status" value="1"/>
</dbReference>
<evidence type="ECO:0000313" key="3">
    <source>
        <dbReference type="Proteomes" id="UP000034786"/>
    </source>
</evidence>
<reference evidence="3" key="1">
    <citation type="submission" date="2015-02" db="EMBL/GenBank/DDBJ databases">
        <authorList>
            <person name="Ju K.-S."/>
            <person name="Doroghazi J.R."/>
            <person name="Metcalf W."/>
        </authorList>
    </citation>
    <scope>NUCLEOTIDE SEQUENCE [LARGE SCALE GENOMIC DNA]</scope>
    <source>
        <strain evidence="3">NRRL B-16380</strain>
    </source>
</reference>
<dbReference type="InterPro" id="IPR011989">
    <property type="entry name" value="ARM-like"/>
</dbReference>
<name>A0A0M2GUH3_9ACTN</name>
<gene>
    <name evidence="2" type="ORF">UK15_09275</name>
</gene>
<dbReference type="Pfam" id="PF13646">
    <property type="entry name" value="HEAT_2"/>
    <property type="match status" value="1"/>
</dbReference>
<accession>A0A0M2GUH3</accession>
<protein>
    <recommendedName>
        <fullName evidence="4">PBS lyase</fullName>
    </recommendedName>
</protein>
<dbReference type="AlphaFoldDB" id="A0A0M2GUH3"/>
<feature type="compositionally biased region" description="Basic residues" evidence="1">
    <location>
        <begin position="240"/>
        <end position="254"/>
    </location>
</feature>
<dbReference type="SUPFAM" id="SSF48371">
    <property type="entry name" value="ARM repeat"/>
    <property type="match status" value="1"/>
</dbReference>
<feature type="compositionally biased region" description="Low complexity" evidence="1">
    <location>
        <begin position="268"/>
        <end position="288"/>
    </location>
</feature>
<keyword evidence="3" id="KW-1185">Reference proteome</keyword>
<dbReference type="PATRIC" id="fig|284040.3.peg.5884"/>
<dbReference type="Proteomes" id="UP000034786">
    <property type="component" value="Unassembled WGS sequence"/>
</dbReference>
<organism evidence="2 3">
    <name type="scientific">Streptomyces variegatus</name>
    <dbReference type="NCBI Taxonomy" id="284040"/>
    <lineage>
        <taxon>Bacteria</taxon>
        <taxon>Bacillati</taxon>
        <taxon>Actinomycetota</taxon>
        <taxon>Actinomycetes</taxon>
        <taxon>Kitasatosporales</taxon>
        <taxon>Streptomycetaceae</taxon>
        <taxon>Streptomyces</taxon>
    </lineage>
</organism>
<proteinExistence type="predicted"/>
<dbReference type="STRING" id="284040.UK15_09275"/>
<evidence type="ECO:0000313" key="2">
    <source>
        <dbReference type="EMBL" id="KJK39825.1"/>
    </source>
</evidence>
<feature type="region of interest" description="Disordered" evidence="1">
    <location>
        <begin position="201"/>
        <end position="288"/>
    </location>
</feature>
<dbReference type="EMBL" id="JYJH01000005">
    <property type="protein sequence ID" value="KJK39825.1"/>
    <property type="molecule type" value="Genomic_DNA"/>
</dbReference>
<evidence type="ECO:0008006" key="4">
    <source>
        <dbReference type="Google" id="ProtNLM"/>
    </source>
</evidence>
<dbReference type="InterPro" id="IPR016024">
    <property type="entry name" value="ARM-type_fold"/>
</dbReference>
<comment type="caution">
    <text evidence="2">The sequence shown here is derived from an EMBL/GenBank/DDBJ whole genome shotgun (WGS) entry which is preliminary data.</text>
</comment>